<sequence>MPSRTLFCRKCEGHGRQVVLKGHAGYCPYNNCNCKTCANVMSMRASAIIRRYRSRTNTCNLVLKPVKFRNGNTRLRVFPKFIDDRECISIPIDCDNNDLANSRSYLCKLNSAIFPQTNASTILFPRKLEFCQPLVGQNATCHSNQTTLNPEVAFMIPRHDSSSQNIISNVRNASTSIFQQHKIPTIPVDNSASLIAGKYSRSKEQQRYSSDQFNQNSQIHRANSNLVLNQFDNRYTPEFVAMLLSQYANLNTCPMAQFIDQYTLWPSYMHCSNHYFKMHVANHFGQLLDQYLPSSYSTFPSIDYHLNRDGAACCSTTSSQQNRFNDKKTAEKSLEAIDRCVQTSSKSISQEKKHKMNNDELINHDNTVGFNLNNIDCNEMDMTKGALSSSSLLGNDESFMKITPRTLELTADEMLRLENIHYRQFLANICSLEARSLSDINQI</sequence>
<dbReference type="AlphaFoldDB" id="A0A8R1TTR3"/>
<dbReference type="OMA" id="GHAGYCP"/>
<dbReference type="GO" id="GO:0046872">
    <property type="term" value="F:metal ion binding"/>
    <property type="evidence" value="ECO:0007669"/>
    <property type="project" value="UniProtKB-KW"/>
</dbReference>
<keyword evidence="4 5" id="KW-0539">Nucleus</keyword>
<dbReference type="GO" id="GO:0005634">
    <property type="term" value="C:nucleus"/>
    <property type="evidence" value="ECO:0007669"/>
    <property type="project" value="UniProtKB-SubCell"/>
</dbReference>
<keyword evidence="1 5" id="KW-0479">Metal-binding</keyword>
<keyword evidence="3 5" id="KW-0238">DNA-binding</keyword>
<evidence type="ECO:0000256" key="4">
    <source>
        <dbReference type="ARBA" id="ARBA00023242"/>
    </source>
</evidence>
<dbReference type="EnsemblMetazoa" id="OVOC4156.1">
    <property type="protein sequence ID" value="OVOC4156.1"/>
    <property type="gene ID" value="WBGene00240965"/>
</dbReference>
<accession>A0A8R1TTR3</accession>
<dbReference type="GO" id="GO:0043565">
    <property type="term" value="F:sequence-specific DNA binding"/>
    <property type="evidence" value="ECO:0007669"/>
    <property type="project" value="InterPro"/>
</dbReference>
<reference evidence="8" key="1">
    <citation type="submission" date="2013-10" db="EMBL/GenBank/DDBJ databases">
        <title>Genome sequencing of Onchocerca volvulus.</title>
        <authorList>
            <person name="Cotton J."/>
            <person name="Tsai J."/>
            <person name="Stanley E."/>
            <person name="Tracey A."/>
            <person name="Holroyd N."/>
            <person name="Lustigman S."/>
            <person name="Berriman M."/>
        </authorList>
    </citation>
    <scope>NUCLEOTIDE SEQUENCE</scope>
</reference>
<name>A0A8R1TTR3_ONCVO</name>
<proteinExistence type="predicted"/>
<dbReference type="InterPro" id="IPR001275">
    <property type="entry name" value="DM_DNA-bd"/>
</dbReference>
<protein>
    <submittedName>
        <fullName evidence="7">DM domain-containing protein</fullName>
    </submittedName>
</protein>
<dbReference type="PROSITE" id="PS50809">
    <property type="entry name" value="DM_2"/>
    <property type="match status" value="1"/>
</dbReference>
<feature type="domain" description="DM" evidence="6">
    <location>
        <begin position="8"/>
        <end position="51"/>
    </location>
</feature>
<dbReference type="PROSITE" id="PS40000">
    <property type="entry name" value="DM_1"/>
    <property type="match status" value="1"/>
</dbReference>
<dbReference type="SUPFAM" id="SSF82927">
    <property type="entry name" value="Cysteine-rich DNA binding domain, (DM domain)"/>
    <property type="match status" value="1"/>
</dbReference>
<evidence type="ECO:0000313" key="8">
    <source>
        <dbReference type="Proteomes" id="UP000024404"/>
    </source>
</evidence>
<feature type="DNA-binding region" description="DM" evidence="5">
    <location>
        <begin position="8"/>
        <end position="51"/>
    </location>
</feature>
<evidence type="ECO:0000313" key="7">
    <source>
        <dbReference type="EnsemblMetazoa" id="OVOC4156.1"/>
    </source>
</evidence>
<organism evidence="7 8">
    <name type="scientific">Onchocerca volvulus</name>
    <dbReference type="NCBI Taxonomy" id="6282"/>
    <lineage>
        <taxon>Eukaryota</taxon>
        <taxon>Metazoa</taxon>
        <taxon>Ecdysozoa</taxon>
        <taxon>Nematoda</taxon>
        <taxon>Chromadorea</taxon>
        <taxon>Rhabditida</taxon>
        <taxon>Spirurina</taxon>
        <taxon>Spiruromorpha</taxon>
        <taxon>Filarioidea</taxon>
        <taxon>Onchocercidae</taxon>
        <taxon>Onchocerca</taxon>
    </lineage>
</organism>
<evidence type="ECO:0000256" key="1">
    <source>
        <dbReference type="ARBA" id="ARBA00022723"/>
    </source>
</evidence>
<dbReference type="Gene3D" id="4.10.1040.10">
    <property type="entry name" value="DM DNA-binding domain"/>
    <property type="match status" value="1"/>
</dbReference>
<keyword evidence="8" id="KW-1185">Reference proteome</keyword>
<dbReference type="Proteomes" id="UP000024404">
    <property type="component" value="Unassembled WGS sequence"/>
</dbReference>
<keyword evidence="2 5" id="KW-0862">Zinc</keyword>
<dbReference type="SMART" id="SM00301">
    <property type="entry name" value="DM"/>
    <property type="match status" value="1"/>
</dbReference>
<dbReference type="Pfam" id="PF00751">
    <property type="entry name" value="DM"/>
    <property type="match status" value="1"/>
</dbReference>
<dbReference type="EMBL" id="CMVM020000127">
    <property type="status" value="NOT_ANNOTATED_CDS"/>
    <property type="molecule type" value="Genomic_DNA"/>
</dbReference>
<evidence type="ECO:0000256" key="5">
    <source>
        <dbReference type="PROSITE-ProRule" id="PRU00070"/>
    </source>
</evidence>
<reference evidence="7" key="2">
    <citation type="submission" date="2022-06" db="UniProtKB">
        <authorList>
            <consortium name="EnsemblMetazoa"/>
        </authorList>
    </citation>
    <scope>IDENTIFICATION</scope>
</reference>
<comment type="subcellular location">
    <subcellularLocation>
        <location evidence="5">Nucleus</location>
    </subcellularLocation>
</comment>
<evidence type="ECO:0000256" key="3">
    <source>
        <dbReference type="ARBA" id="ARBA00023125"/>
    </source>
</evidence>
<dbReference type="GO" id="GO:0006355">
    <property type="term" value="P:regulation of DNA-templated transcription"/>
    <property type="evidence" value="ECO:0007669"/>
    <property type="project" value="InterPro"/>
</dbReference>
<evidence type="ECO:0000256" key="2">
    <source>
        <dbReference type="ARBA" id="ARBA00022833"/>
    </source>
</evidence>
<evidence type="ECO:0000259" key="6">
    <source>
        <dbReference type="PROSITE" id="PS50809"/>
    </source>
</evidence>
<dbReference type="InterPro" id="IPR036407">
    <property type="entry name" value="DM_DNA-bd_sf"/>
</dbReference>